<evidence type="ECO:0000313" key="3">
    <source>
        <dbReference type="Proteomes" id="UP001228113"/>
    </source>
</evidence>
<reference evidence="2" key="1">
    <citation type="journal article" date="2023" name="Int. J. Syst. Evol. Microbiol.">
        <title>Mesoterricola silvestris gen. nov., sp. nov., Mesoterricola sediminis sp. nov., Geothrix oryzae sp. nov., Geothrix edaphica sp. nov., Geothrix rubra sp. nov., and Geothrix limicola sp. nov., six novel members of Acidobacteriota isolated from soils.</title>
        <authorList>
            <person name="Itoh H."/>
            <person name="Sugisawa Y."/>
            <person name="Mise K."/>
            <person name="Xu Z."/>
            <person name="Kuniyasu M."/>
            <person name="Ushijima N."/>
            <person name="Kawano K."/>
            <person name="Kobayashi E."/>
            <person name="Shiratori Y."/>
            <person name="Masuda Y."/>
            <person name="Senoo K."/>
        </authorList>
    </citation>
    <scope>NUCLEOTIDE SEQUENCE</scope>
    <source>
        <strain evidence="2">W786</strain>
    </source>
</reference>
<protein>
    <submittedName>
        <fullName evidence="2">Uncharacterized protein</fullName>
    </submittedName>
</protein>
<sequence length="194" mass="22342">MDHLFDPEDYTQAIPKKEDPFPPGYFKGKPRPDRDNEDIKRLVVEECMEDVLEWFNEEKDEEEQEEIREQLLDVLDDFSDGYEMAKTLEDRHFWDANSSLVELLDGVSSHEVHGKAVLAWIRDNDVKPKLAVGAQVKVKKWSHDKDTLDGEIIKISEDGRYTVFIPSQGHVRSGCGTHGQIFDWEEVEALNPAA</sequence>
<dbReference type="Proteomes" id="UP001228113">
    <property type="component" value="Chromosome"/>
</dbReference>
<keyword evidence="3" id="KW-1185">Reference proteome</keyword>
<dbReference type="KEGG" id="msea:METESE_12090"/>
<dbReference type="EMBL" id="AP027081">
    <property type="protein sequence ID" value="BDU76251.1"/>
    <property type="molecule type" value="Genomic_DNA"/>
</dbReference>
<feature type="region of interest" description="Disordered" evidence="1">
    <location>
        <begin position="1"/>
        <end position="37"/>
    </location>
</feature>
<evidence type="ECO:0000256" key="1">
    <source>
        <dbReference type="SAM" id="MobiDB-lite"/>
    </source>
</evidence>
<gene>
    <name evidence="2" type="ORF">METESE_12090</name>
</gene>
<accession>A0AA48KBU6</accession>
<dbReference type="RefSeq" id="WP_316411284.1">
    <property type="nucleotide sequence ID" value="NZ_AP027081.1"/>
</dbReference>
<evidence type="ECO:0000313" key="2">
    <source>
        <dbReference type="EMBL" id="BDU76251.1"/>
    </source>
</evidence>
<proteinExistence type="predicted"/>
<dbReference type="AlphaFoldDB" id="A0AA48KBU6"/>
<name>A0AA48KBU6_9BACT</name>
<organism evidence="2 3">
    <name type="scientific">Mesoterricola sediminis</name>
    <dbReference type="NCBI Taxonomy" id="2927980"/>
    <lineage>
        <taxon>Bacteria</taxon>
        <taxon>Pseudomonadati</taxon>
        <taxon>Acidobacteriota</taxon>
        <taxon>Holophagae</taxon>
        <taxon>Holophagales</taxon>
        <taxon>Holophagaceae</taxon>
        <taxon>Mesoterricola</taxon>
    </lineage>
</organism>